<evidence type="ECO:0000256" key="3">
    <source>
        <dbReference type="ARBA" id="ARBA00023136"/>
    </source>
</evidence>
<dbReference type="PROSITE" id="PS50850">
    <property type="entry name" value="MFS"/>
    <property type="match status" value="1"/>
</dbReference>
<evidence type="ECO:0000259" key="5">
    <source>
        <dbReference type="PROSITE" id="PS50850"/>
    </source>
</evidence>
<sequence length="439" mass="45091">MDGMLSGADLGESANRRDFGLLFVVMLTIAAGNTAMQSVLPAIGRSLNVPDSAVALCFSVSAALWVFAAPFWAKRLDRHGQRNMVVLGLAGFAVSTLLCGVFLSAGIMGSIAPITAFAAFVIGRMIYGICGPATPSAAQAMVAARTSRHERTKALTMLASAFGLGTILGPALSPYLILPVVGMAGPAFIFGILGIAVAIAAARLLPDDKPGDHAKGAAMTYPTIGGQSSGASVTAAVSGPSIEVKLRDPRIWPWMLSGLVMTHAQAMAGQAIPFLVIDRMGGTLGEALQATGLVLMTGAGAALLAQWGLIPILNLKPRALILIGLILSALGCLFTGMATSFYGIAMAYALSSLGFGFIRPGFTAGSSLAVHSNEQGSVAGKTTAVNGAAFVLGPSLGVGMYEIWRPLPYNVAAAALVIVFLYAWFNLHSSEHAEPSSPA</sequence>
<organism evidence="6 7">
    <name type="scientific">Sphingobium boeckii</name>
    <dbReference type="NCBI Taxonomy" id="1082345"/>
    <lineage>
        <taxon>Bacteria</taxon>
        <taxon>Pseudomonadati</taxon>
        <taxon>Pseudomonadota</taxon>
        <taxon>Alphaproteobacteria</taxon>
        <taxon>Sphingomonadales</taxon>
        <taxon>Sphingomonadaceae</taxon>
        <taxon>Sphingobium</taxon>
    </lineage>
</organism>
<dbReference type="Gene3D" id="1.20.1250.20">
    <property type="entry name" value="MFS general substrate transporter like domains"/>
    <property type="match status" value="1"/>
</dbReference>
<gene>
    <name evidence="6" type="ORF">FHS49_002598</name>
</gene>
<feature type="transmembrane region" description="Helical" evidence="4">
    <location>
        <begin position="85"/>
        <end position="105"/>
    </location>
</feature>
<keyword evidence="1 4" id="KW-0812">Transmembrane</keyword>
<evidence type="ECO:0000313" key="6">
    <source>
        <dbReference type="EMBL" id="MBB5686574.1"/>
    </source>
</evidence>
<feature type="transmembrane region" description="Helical" evidence="4">
    <location>
        <begin position="111"/>
        <end position="133"/>
    </location>
</feature>
<dbReference type="Pfam" id="PF07690">
    <property type="entry name" value="MFS_1"/>
    <property type="match status" value="1"/>
</dbReference>
<dbReference type="PANTHER" id="PTHR23546">
    <property type="entry name" value="TRANSPORT PROTEIN"/>
    <property type="match status" value="1"/>
</dbReference>
<dbReference type="PANTHER" id="PTHR23546:SF1">
    <property type="entry name" value="MEMBRANE PROTEIN"/>
    <property type="match status" value="1"/>
</dbReference>
<feature type="transmembrane region" description="Helical" evidence="4">
    <location>
        <begin position="154"/>
        <end position="177"/>
    </location>
</feature>
<dbReference type="EMBL" id="JACIJC010000004">
    <property type="protein sequence ID" value="MBB5686574.1"/>
    <property type="molecule type" value="Genomic_DNA"/>
</dbReference>
<feature type="transmembrane region" description="Helical" evidence="4">
    <location>
        <begin position="319"/>
        <end position="338"/>
    </location>
</feature>
<dbReference type="InterPro" id="IPR011701">
    <property type="entry name" value="MFS"/>
</dbReference>
<dbReference type="AlphaFoldDB" id="A0A7W9AJI3"/>
<feature type="transmembrane region" description="Helical" evidence="4">
    <location>
        <begin position="52"/>
        <end position="73"/>
    </location>
</feature>
<dbReference type="GO" id="GO:0022857">
    <property type="term" value="F:transmembrane transporter activity"/>
    <property type="evidence" value="ECO:0007669"/>
    <property type="project" value="InterPro"/>
</dbReference>
<evidence type="ECO:0000256" key="4">
    <source>
        <dbReference type="SAM" id="Phobius"/>
    </source>
</evidence>
<dbReference type="InterPro" id="IPR020846">
    <property type="entry name" value="MFS_dom"/>
</dbReference>
<keyword evidence="7" id="KW-1185">Reference proteome</keyword>
<feature type="transmembrane region" description="Helical" evidence="4">
    <location>
        <begin position="287"/>
        <end position="307"/>
    </location>
</feature>
<keyword evidence="3 4" id="KW-0472">Membrane</keyword>
<reference evidence="6 7" key="1">
    <citation type="submission" date="2020-08" db="EMBL/GenBank/DDBJ databases">
        <title>Genomic Encyclopedia of Type Strains, Phase IV (KMG-IV): sequencing the most valuable type-strain genomes for metagenomic binning, comparative biology and taxonomic classification.</title>
        <authorList>
            <person name="Goeker M."/>
        </authorList>
    </citation>
    <scope>NUCLEOTIDE SEQUENCE [LARGE SCALE GENOMIC DNA]</scope>
    <source>
        <strain evidence="6 7">DSM 25079</strain>
    </source>
</reference>
<dbReference type="InterPro" id="IPR036259">
    <property type="entry name" value="MFS_trans_sf"/>
</dbReference>
<comment type="caution">
    <text evidence="6">The sequence shown here is derived from an EMBL/GenBank/DDBJ whole genome shotgun (WGS) entry which is preliminary data.</text>
</comment>
<evidence type="ECO:0000256" key="1">
    <source>
        <dbReference type="ARBA" id="ARBA00022692"/>
    </source>
</evidence>
<evidence type="ECO:0000256" key="2">
    <source>
        <dbReference type="ARBA" id="ARBA00022989"/>
    </source>
</evidence>
<feature type="transmembrane region" description="Helical" evidence="4">
    <location>
        <begin position="407"/>
        <end position="425"/>
    </location>
</feature>
<dbReference type="SUPFAM" id="SSF103473">
    <property type="entry name" value="MFS general substrate transporter"/>
    <property type="match status" value="1"/>
</dbReference>
<feature type="transmembrane region" description="Helical" evidence="4">
    <location>
        <begin position="21"/>
        <end position="40"/>
    </location>
</feature>
<proteinExistence type="predicted"/>
<keyword evidence="2 4" id="KW-1133">Transmembrane helix</keyword>
<dbReference type="Proteomes" id="UP000549617">
    <property type="component" value="Unassembled WGS sequence"/>
</dbReference>
<name>A0A7W9AJI3_9SPHN</name>
<feature type="transmembrane region" description="Helical" evidence="4">
    <location>
        <begin position="251"/>
        <end position="275"/>
    </location>
</feature>
<accession>A0A7W9AJI3</accession>
<evidence type="ECO:0000313" key="7">
    <source>
        <dbReference type="Proteomes" id="UP000549617"/>
    </source>
</evidence>
<feature type="transmembrane region" description="Helical" evidence="4">
    <location>
        <begin position="183"/>
        <end position="205"/>
    </location>
</feature>
<feature type="domain" description="Major facilitator superfamily (MFS) profile" evidence="5">
    <location>
        <begin position="1"/>
        <end position="431"/>
    </location>
</feature>
<protein>
    <submittedName>
        <fullName evidence="6">MFS family permease</fullName>
    </submittedName>
</protein>